<dbReference type="OrthoDB" id="6604143at2759"/>
<accession>A0A8R2JPW2</accession>
<dbReference type="InterPro" id="IPR051703">
    <property type="entry name" value="NF-kappa-B_Signaling_Reg"/>
</dbReference>
<dbReference type="GeneID" id="100570366"/>
<feature type="domain" description="YqaJ viral recombinase" evidence="1">
    <location>
        <begin position="533"/>
        <end position="679"/>
    </location>
</feature>
<dbReference type="Gene3D" id="3.90.320.10">
    <property type="match status" value="1"/>
</dbReference>
<feature type="domain" description="Mutator-like transposase" evidence="2">
    <location>
        <begin position="4"/>
        <end position="340"/>
    </location>
</feature>
<dbReference type="AlphaFoldDB" id="A0A8R2JPW2"/>
<reference evidence="3" key="2">
    <citation type="submission" date="2022-06" db="UniProtKB">
        <authorList>
            <consortium name="EnsemblMetazoa"/>
        </authorList>
    </citation>
    <scope>IDENTIFICATION</scope>
</reference>
<dbReference type="InterPro" id="IPR011335">
    <property type="entry name" value="Restrct_endonuc-II-like"/>
</dbReference>
<name>A0A8R2JPW2_ACYPI</name>
<dbReference type="Pfam" id="PF20700">
    <property type="entry name" value="Mutator"/>
    <property type="match status" value="1"/>
</dbReference>
<evidence type="ECO:0000313" key="3">
    <source>
        <dbReference type="EnsemblMetazoa" id="XP_029343470.1"/>
    </source>
</evidence>
<evidence type="ECO:0000313" key="4">
    <source>
        <dbReference type="Proteomes" id="UP000007819"/>
    </source>
</evidence>
<dbReference type="InterPro" id="IPR011604">
    <property type="entry name" value="PDDEXK-like_dom_sf"/>
</dbReference>
<dbReference type="InterPro" id="IPR019080">
    <property type="entry name" value="YqaJ_viral_recombinase"/>
</dbReference>
<dbReference type="Pfam" id="PF09588">
    <property type="entry name" value="YqaJ"/>
    <property type="match status" value="1"/>
</dbReference>
<organism evidence="3 4">
    <name type="scientific">Acyrthosiphon pisum</name>
    <name type="common">Pea aphid</name>
    <dbReference type="NCBI Taxonomy" id="7029"/>
    <lineage>
        <taxon>Eukaryota</taxon>
        <taxon>Metazoa</taxon>
        <taxon>Ecdysozoa</taxon>
        <taxon>Arthropoda</taxon>
        <taxon>Hexapoda</taxon>
        <taxon>Insecta</taxon>
        <taxon>Pterygota</taxon>
        <taxon>Neoptera</taxon>
        <taxon>Paraneoptera</taxon>
        <taxon>Hemiptera</taxon>
        <taxon>Sternorrhyncha</taxon>
        <taxon>Aphidomorpha</taxon>
        <taxon>Aphidoidea</taxon>
        <taxon>Aphididae</taxon>
        <taxon>Macrosiphini</taxon>
        <taxon>Acyrthosiphon</taxon>
    </lineage>
</organism>
<dbReference type="Proteomes" id="UP000007819">
    <property type="component" value="Chromosome A1"/>
</dbReference>
<sequence length="755" mass="86985">MFGCNFMNMEYISEFRRGYYSQFLFKCKMCNIKKKIYSSKFDENLQNQWSINKALVNSTIAIGIGYTQLAEFSAGLEIPYMSANMYHSFQSVLQDDIKGTAWSEMKAAGDEERKYAIESGSVDNDGIPLITVVADAQWSKRSYKTKYDAFSGVASIIGYKTKKILFVGIRNRYCVICERASNKNIEKPIHTCFLNWKHGATSIEADGVAEGFSKSFEMHGVKYSKLIGDGDSSVTKRLNEILPYGPSLRVEKIECRNHMLRNYSQKMSALTKRTEFPIAIRKKIADNLVRLRTDVTKAIQYRKSEEKPLQQKILNLKYDITNAPNHRLFDCHKKCAPYFCEKSADNSVGNCKSNENDGIVKEINIIVSRLANNAKSLILDVDNNICEQFNSVINKFLGGKRINYNQRSSYNTRILAAVVSFNSSEYLRAVKKHITQTSPGKTAKSFLSQIIKKRSACQKRRQLSTKLKYKVKRPKASSKPDEHYGNADILDGIREVDDPSFVKDMEQFLKTLYDVNRTTVEETTRYQAESENWRAERMIRLTASNFGRVCKMRRNTSCKNIVHSILYLTFNSKSVQYGRDMEDEAKTKFEENFGYKIKKCGLFIDTQIPYLAASPDGIIGDTAIVEIKCPYAAKDTENEIEAVSTGKLKYCSIKENKLVLSKNHIYYYQIQGQLHISQKEQCFFIIYTTNWMSVQIIKYDDDFWSTQMVDKLKTFYLNCLLPEIVDPVYKYRFMKSDIRESKIILQQMKISKQLF</sequence>
<dbReference type="RefSeq" id="XP_029343470.1">
    <property type="nucleotide sequence ID" value="XM_029487610.1"/>
</dbReference>
<dbReference type="PANTHER" id="PTHR46609:SF8">
    <property type="entry name" value="YQAJ VIRAL RECOMBINASE DOMAIN-CONTAINING PROTEIN"/>
    <property type="match status" value="1"/>
</dbReference>
<dbReference type="EnsemblMetazoa" id="XM_029487610.1">
    <property type="protein sequence ID" value="XP_029343470.1"/>
    <property type="gene ID" value="LOC100570366"/>
</dbReference>
<dbReference type="InterPro" id="IPR049012">
    <property type="entry name" value="Mutator_transp_dom"/>
</dbReference>
<protein>
    <recommendedName>
        <fullName evidence="5">YqaJ viral recombinase domain-containing protein</fullName>
    </recommendedName>
</protein>
<evidence type="ECO:0000259" key="2">
    <source>
        <dbReference type="Pfam" id="PF20700"/>
    </source>
</evidence>
<evidence type="ECO:0000259" key="1">
    <source>
        <dbReference type="Pfam" id="PF09588"/>
    </source>
</evidence>
<evidence type="ECO:0008006" key="5">
    <source>
        <dbReference type="Google" id="ProtNLM"/>
    </source>
</evidence>
<proteinExistence type="predicted"/>
<dbReference type="GO" id="GO:0006281">
    <property type="term" value="P:DNA repair"/>
    <property type="evidence" value="ECO:0007669"/>
    <property type="project" value="UniProtKB-ARBA"/>
</dbReference>
<dbReference type="PANTHER" id="PTHR46609">
    <property type="entry name" value="EXONUCLEASE, PHAGE-TYPE/RECB, C-TERMINAL DOMAIN-CONTAINING PROTEIN"/>
    <property type="match status" value="1"/>
</dbReference>
<reference evidence="4" key="1">
    <citation type="submission" date="2010-06" db="EMBL/GenBank/DDBJ databases">
        <authorList>
            <person name="Jiang H."/>
            <person name="Abraham K."/>
            <person name="Ali S."/>
            <person name="Alsbrooks S.L."/>
            <person name="Anim B.N."/>
            <person name="Anosike U.S."/>
            <person name="Attaway T."/>
            <person name="Bandaranaike D.P."/>
            <person name="Battles P.K."/>
            <person name="Bell S.N."/>
            <person name="Bell A.V."/>
            <person name="Beltran B."/>
            <person name="Bickham C."/>
            <person name="Bustamante Y."/>
            <person name="Caleb T."/>
            <person name="Canada A."/>
            <person name="Cardenas V."/>
            <person name="Carter K."/>
            <person name="Chacko J."/>
            <person name="Chandrabose M.N."/>
            <person name="Chavez D."/>
            <person name="Chavez A."/>
            <person name="Chen L."/>
            <person name="Chu H.-S."/>
            <person name="Claassen K.J."/>
            <person name="Cockrell R."/>
            <person name="Collins M."/>
            <person name="Cooper J.A."/>
            <person name="Cree A."/>
            <person name="Curry S.M."/>
            <person name="Da Y."/>
            <person name="Dao M.D."/>
            <person name="Das B."/>
            <person name="Davila M.-L."/>
            <person name="Davy-Carroll L."/>
            <person name="Denson S."/>
            <person name="Dinh H."/>
            <person name="Ebong V.E."/>
            <person name="Edwards J.R."/>
            <person name="Egan A."/>
            <person name="El-Daye J."/>
            <person name="Escobedo L."/>
            <person name="Fernandez S."/>
            <person name="Fernando P.R."/>
            <person name="Flagg N."/>
            <person name="Forbes L.D."/>
            <person name="Fowler R.G."/>
            <person name="Fu Q."/>
            <person name="Gabisi R.A."/>
            <person name="Ganer J."/>
            <person name="Garbino Pronczuk A."/>
            <person name="Garcia R.M."/>
            <person name="Garner T."/>
            <person name="Garrett T.E."/>
            <person name="Gonzalez D.A."/>
            <person name="Hamid H."/>
            <person name="Hawkins E.S."/>
            <person name="Hirani K."/>
            <person name="Hogues M.E."/>
            <person name="Hollins B."/>
            <person name="Hsiao C.-H."/>
            <person name="Jabil R."/>
            <person name="James M.L."/>
            <person name="Jhangiani S.N."/>
            <person name="Johnson B."/>
            <person name="Johnson Q."/>
            <person name="Joshi V."/>
            <person name="Kalu J.B."/>
            <person name="Kam C."/>
            <person name="Kashfia A."/>
            <person name="Keebler J."/>
            <person name="Kisamo H."/>
            <person name="Kovar C.L."/>
            <person name="Lago L.A."/>
            <person name="Lai C.-Y."/>
            <person name="Laidlaw J."/>
            <person name="Lara F."/>
            <person name="Le T.-K."/>
            <person name="Lee S.L."/>
            <person name="Legall F.H."/>
            <person name="Lemon S.J."/>
            <person name="Lewis L.R."/>
            <person name="Li B."/>
            <person name="Liu Y."/>
            <person name="Liu Y.-S."/>
            <person name="Lopez J."/>
            <person name="Lozado R.J."/>
            <person name="Lu J."/>
            <person name="Madu R.C."/>
            <person name="Maheshwari M."/>
            <person name="Maheshwari R."/>
            <person name="Malloy K."/>
            <person name="Martinez E."/>
            <person name="Mathew T."/>
            <person name="Mercado I.C."/>
            <person name="Mercado C."/>
            <person name="Meyer B."/>
            <person name="Montgomery K."/>
            <person name="Morgan M.B."/>
            <person name="Munidasa M."/>
            <person name="Nazareth L.V."/>
            <person name="Nelson J."/>
            <person name="Ng B.M."/>
            <person name="Nguyen N.B."/>
            <person name="Nguyen P.Q."/>
            <person name="Nguyen T."/>
            <person name="Obregon M."/>
            <person name="Okwuonu G.O."/>
            <person name="Onwere C.G."/>
            <person name="Orozco G."/>
            <person name="Parra A."/>
            <person name="Patel S."/>
            <person name="Patil S."/>
            <person name="Perez A."/>
            <person name="Perez Y."/>
            <person name="Pham C."/>
            <person name="Primus E.L."/>
            <person name="Pu L.-L."/>
            <person name="Puazo M."/>
            <person name="Qin X."/>
            <person name="Quiroz J.B."/>
            <person name="Reese J."/>
            <person name="Richards S."/>
            <person name="Rives C.M."/>
            <person name="Robberts R."/>
            <person name="Ruiz S.J."/>
            <person name="Ruiz M.J."/>
            <person name="Santibanez J."/>
            <person name="Schneider B.W."/>
            <person name="Sisson I."/>
            <person name="Smith M."/>
            <person name="Sodergren E."/>
            <person name="Song X.-Z."/>
            <person name="Song B.B."/>
            <person name="Summersgill H."/>
            <person name="Thelus R."/>
            <person name="Thornton R.D."/>
            <person name="Trejos Z.Y."/>
            <person name="Usmani K."/>
            <person name="Vattathil S."/>
            <person name="Villasana D."/>
            <person name="Walker D.L."/>
            <person name="Wang S."/>
            <person name="Wang K."/>
            <person name="White C.S."/>
            <person name="Williams A.C."/>
            <person name="Williamson J."/>
            <person name="Wilson K."/>
            <person name="Woghiren I.O."/>
            <person name="Woodworth J.R."/>
            <person name="Worley K.C."/>
            <person name="Wright R.A."/>
            <person name="Wu W."/>
            <person name="Young L."/>
            <person name="Zhang L."/>
            <person name="Zhang J."/>
            <person name="Zhu Y."/>
            <person name="Muzny D.M."/>
            <person name="Weinstock G."/>
            <person name="Gibbs R.A."/>
        </authorList>
    </citation>
    <scope>NUCLEOTIDE SEQUENCE [LARGE SCALE GENOMIC DNA]</scope>
    <source>
        <strain evidence="4">LSR1</strain>
    </source>
</reference>
<dbReference type="CDD" id="cd22343">
    <property type="entry name" value="PDDEXK_lambda_exonuclease-like"/>
    <property type="match status" value="1"/>
</dbReference>
<dbReference type="SUPFAM" id="SSF52980">
    <property type="entry name" value="Restriction endonuclease-like"/>
    <property type="match status" value="1"/>
</dbReference>
<keyword evidence="4" id="KW-1185">Reference proteome</keyword>